<name>A0A8H5ZNC8_COCSA</name>
<organism evidence="1 2">
    <name type="scientific">Cochliobolus sativus</name>
    <name type="common">Common root rot and spot blotch fungus</name>
    <name type="synonym">Bipolaris sorokiniana</name>
    <dbReference type="NCBI Taxonomy" id="45130"/>
    <lineage>
        <taxon>Eukaryota</taxon>
        <taxon>Fungi</taxon>
        <taxon>Dikarya</taxon>
        <taxon>Ascomycota</taxon>
        <taxon>Pezizomycotina</taxon>
        <taxon>Dothideomycetes</taxon>
        <taxon>Pleosporomycetidae</taxon>
        <taxon>Pleosporales</taxon>
        <taxon>Pleosporineae</taxon>
        <taxon>Pleosporaceae</taxon>
        <taxon>Bipolaris</taxon>
    </lineage>
</organism>
<accession>A0A8H5ZNC8</accession>
<protein>
    <submittedName>
        <fullName evidence="1">Uncharacterized protein</fullName>
    </submittedName>
</protein>
<evidence type="ECO:0000313" key="2">
    <source>
        <dbReference type="Proteomes" id="UP000624244"/>
    </source>
</evidence>
<sequence>MFIINARVVSNLAATPAAPFTAHPLRRRCTIIIATTLCLSDLISYLTNCLGPLCLYVAPLASSSLC</sequence>
<reference evidence="1" key="1">
    <citation type="submission" date="2019-11" db="EMBL/GenBank/DDBJ databases">
        <title>Bipolaris sorokiniana Genome sequencing.</title>
        <authorList>
            <person name="Wang H."/>
        </authorList>
    </citation>
    <scope>NUCLEOTIDE SEQUENCE</scope>
</reference>
<comment type="caution">
    <text evidence="1">The sequence shown here is derived from an EMBL/GenBank/DDBJ whole genome shotgun (WGS) entry which is preliminary data.</text>
</comment>
<gene>
    <name evidence="1" type="ORF">GGP41_007823</name>
</gene>
<dbReference type="AlphaFoldDB" id="A0A8H5ZNC8"/>
<dbReference type="Proteomes" id="UP000624244">
    <property type="component" value="Unassembled WGS sequence"/>
</dbReference>
<proteinExistence type="predicted"/>
<evidence type="ECO:0000313" key="1">
    <source>
        <dbReference type="EMBL" id="KAF5852402.1"/>
    </source>
</evidence>
<dbReference type="EMBL" id="WNKQ01000003">
    <property type="protein sequence ID" value="KAF5852402.1"/>
    <property type="molecule type" value="Genomic_DNA"/>
</dbReference>